<dbReference type="AlphaFoldDB" id="A0A9W4HP01"/>
<evidence type="ECO:0000313" key="1">
    <source>
        <dbReference type="EMBL" id="CAG8079904.1"/>
    </source>
</evidence>
<accession>A0A9W4HP01</accession>
<dbReference type="EMBL" id="CAJVNV010000151">
    <property type="protein sequence ID" value="CAG8079904.1"/>
    <property type="molecule type" value="Genomic_DNA"/>
</dbReference>
<sequence length="158" mass="17992">MQWNQNDTAAIKQGQPETSTVSLTVSRYMAGGTSTRSSWLSQPVILQGLSSLLGVPMTNIPFRAQNLILQAIQRHLESDAFQFVQKWLLEESLMVGWTCPEELELHRLFKFLVEHRDKIRCSSCRQALSLHKNGKDWFLASATLLSTVFHRIVDLFST</sequence>
<protein>
    <submittedName>
        <fullName evidence="1">Uncharacterized protein</fullName>
    </submittedName>
</protein>
<comment type="caution">
    <text evidence="1">The sequence shown here is derived from an EMBL/GenBank/DDBJ whole genome shotgun (WGS) entry which is preliminary data.</text>
</comment>
<organism evidence="1 2">
    <name type="scientific">Penicillium nalgiovense</name>
    <dbReference type="NCBI Taxonomy" id="60175"/>
    <lineage>
        <taxon>Eukaryota</taxon>
        <taxon>Fungi</taxon>
        <taxon>Dikarya</taxon>
        <taxon>Ascomycota</taxon>
        <taxon>Pezizomycotina</taxon>
        <taxon>Eurotiomycetes</taxon>
        <taxon>Eurotiomycetidae</taxon>
        <taxon>Eurotiales</taxon>
        <taxon>Aspergillaceae</taxon>
        <taxon>Penicillium</taxon>
    </lineage>
</organism>
<gene>
    <name evidence="1" type="ORF">PNAL_LOCUS4104</name>
</gene>
<dbReference type="Proteomes" id="UP001153461">
    <property type="component" value="Unassembled WGS sequence"/>
</dbReference>
<name>A0A9W4HP01_PENNA</name>
<dbReference type="OrthoDB" id="73465at2759"/>
<evidence type="ECO:0000313" key="2">
    <source>
        <dbReference type="Proteomes" id="UP001153461"/>
    </source>
</evidence>
<reference evidence="1" key="1">
    <citation type="submission" date="2021-07" db="EMBL/GenBank/DDBJ databases">
        <authorList>
            <person name="Branca A.L. A."/>
        </authorList>
    </citation>
    <scope>NUCLEOTIDE SEQUENCE</scope>
</reference>
<proteinExistence type="predicted"/>